<evidence type="ECO:0000313" key="8">
    <source>
        <dbReference type="Proteomes" id="UP000006514"/>
    </source>
</evidence>
<dbReference type="SUPFAM" id="SSF54197">
    <property type="entry name" value="HIT-like"/>
    <property type="match status" value="1"/>
</dbReference>
<dbReference type="GO" id="GO:0000290">
    <property type="term" value="P:deadenylation-dependent decapping of nuclear-transcribed mRNA"/>
    <property type="evidence" value="ECO:0007669"/>
    <property type="project" value="InterPro"/>
</dbReference>
<dbReference type="InterPro" id="IPR008594">
    <property type="entry name" value="DcpS/DCS2"/>
</dbReference>
<dbReference type="InterPro" id="IPR011145">
    <property type="entry name" value="Scavenger_mRNA_decap_enz_N"/>
</dbReference>
<dbReference type="EMBL" id="JH687866">
    <property type="protein sequence ID" value="EJD36270.1"/>
    <property type="molecule type" value="Genomic_DNA"/>
</dbReference>
<evidence type="ECO:0000256" key="2">
    <source>
        <dbReference type="ARBA" id="ARBA00010208"/>
    </source>
</evidence>
<dbReference type="PANTHER" id="PTHR12978:SF0">
    <property type="entry name" value="M7GPPPX DIPHOSPHATASE"/>
    <property type="match status" value="1"/>
</dbReference>
<dbReference type="InParanoid" id="J0LFR3"/>
<evidence type="ECO:0000313" key="7">
    <source>
        <dbReference type="EMBL" id="EJD36270.1"/>
    </source>
</evidence>
<name>J0LFR3_AURST</name>
<dbReference type="Pfam" id="PF11969">
    <property type="entry name" value="DcpS_C"/>
    <property type="match status" value="1"/>
</dbReference>
<reference evidence="8" key="1">
    <citation type="journal article" date="2012" name="Science">
        <title>The Paleozoic origin of enzymatic lignin decomposition reconstructed from 31 fungal genomes.</title>
        <authorList>
            <person name="Floudas D."/>
            <person name="Binder M."/>
            <person name="Riley R."/>
            <person name="Barry K."/>
            <person name="Blanchette R.A."/>
            <person name="Henrissat B."/>
            <person name="Martinez A.T."/>
            <person name="Otillar R."/>
            <person name="Spatafora J.W."/>
            <person name="Yadav J.S."/>
            <person name="Aerts A."/>
            <person name="Benoit I."/>
            <person name="Boyd A."/>
            <person name="Carlson A."/>
            <person name="Copeland A."/>
            <person name="Coutinho P.M."/>
            <person name="de Vries R.P."/>
            <person name="Ferreira P."/>
            <person name="Findley K."/>
            <person name="Foster B."/>
            <person name="Gaskell J."/>
            <person name="Glotzer D."/>
            <person name="Gorecki P."/>
            <person name="Heitman J."/>
            <person name="Hesse C."/>
            <person name="Hori C."/>
            <person name="Igarashi K."/>
            <person name="Jurgens J.A."/>
            <person name="Kallen N."/>
            <person name="Kersten P."/>
            <person name="Kohler A."/>
            <person name="Kuees U."/>
            <person name="Kumar T.K.A."/>
            <person name="Kuo A."/>
            <person name="LaButti K."/>
            <person name="Larrondo L.F."/>
            <person name="Lindquist E."/>
            <person name="Ling A."/>
            <person name="Lombard V."/>
            <person name="Lucas S."/>
            <person name="Lundell T."/>
            <person name="Martin R."/>
            <person name="McLaughlin D.J."/>
            <person name="Morgenstern I."/>
            <person name="Morin E."/>
            <person name="Murat C."/>
            <person name="Nagy L.G."/>
            <person name="Nolan M."/>
            <person name="Ohm R.A."/>
            <person name="Patyshakuliyeva A."/>
            <person name="Rokas A."/>
            <person name="Ruiz-Duenas F.J."/>
            <person name="Sabat G."/>
            <person name="Salamov A."/>
            <person name="Samejima M."/>
            <person name="Schmutz J."/>
            <person name="Slot J.C."/>
            <person name="St John F."/>
            <person name="Stenlid J."/>
            <person name="Sun H."/>
            <person name="Sun S."/>
            <person name="Syed K."/>
            <person name="Tsang A."/>
            <person name="Wiebenga A."/>
            <person name="Young D."/>
            <person name="Pisabarro A."/>
            <person name="Eastwood D.C."/>
            <person name="Martin F."/>
            <person name="Cullen D."/>
            <person name="Grigoriev I.V."/>
            <person name="Hibbett D.S."/>
        </authorList>
    </citation>
    <scope>NUCLEOTIDE SEQUENCE [LARGE SCALE GENOMIC DNA]</scope>
    <source>
        <strain evidence="8">TFB10046</strain>
    </source>
</reference>
<comment type="subcellular location">
    <subcellularLocation>
        <location evidence="1">Cytoplasm</location>
    </subcellularLocation>
</comment>
<sequence length="316" mass="35684">MAFGQGQDLSVLAAFKLKEIINEDPITHSATLLGTLPTGKDDERDQAIISLQKTAFDAEEVGRLDGLLSSVKLLESNDIYSWLLGSLKPRDAADLKINVIFPATEVHVRKYTRQNLVLVRETPELYTRIVEPYIVAFPPSRTEWVQNILAHKKEAHKVLYEEPAEDNKFGFLIIPDMKWDLVTISSLYLVALVHAPRGKALRSLRDLRSEHLPLLRSIKVQGARVAKERWGIQDGGLRVFVHYQPSYYHFHVHIVNANYTGLPGQSVGQAHLLDDIIALLELDGEIFTKLTLSYNLGEQHGLYVPMQAAQREVLSY</sequence>
<dbReference type="GO" id="GO:0000932">
    <property type="term" value="C:P-body"/>
    <property type="evidence" value="ECO:0007669"/>
    <property type="project" value="TreeGrafter"/>
</dbReference>
<organism evidence="7 8">
    <name type="scientific">Auricularia subglabra (strain TFB-10046 / SS5)</name>
    <name type="common">White-rot fungus</name>
    <name type="synonym">Auricularia delicata (strain TFB10046)</name>
    <dbReference type="NCBI Taxonomy" id="717982"/>
    <lineage>
        <taxon>Eukaryota</taxon>
        <taxon>Fungi</taxon>
        <taxon>Dikarya</taxon>
        <taxon>Basidiomycota</taxon>
        <taxon>Agaricomycotina</taxon>
        <taxon>Agaricomycetes</taxon>
        <taxon>Auriculariales</taxon>
        <taxon>Auriculariaceae</taxon>
        <taxon>Auricularia</taxon>
    </lineage>
</organism>
<evidence type="ECO:0000256" key="6">
    <source>
        <dbReference type="PIRSR" id="PIRSR028973-2"/>
    </source>
</evidence>
<feature type="active site" description="Nucleophile" evidence="5">
    <location>
        <position position="251"/>
    </location>
</feature>
<keyword evidence="4" id="KW-0597">Phosphoprotein</keyword>
<dbReference type="Gene3D" id="3.30.200.40">
    <property type="entry name" value="Scavenger mRNA decapping enzyme, N-terminal domain"/>
    <property type="match status" value="1"/>
</dbReference>
<evidence type="ECO:0000256" key="3">
    <source>
        <dbReference type="ARBA" id="ARBA00022490"/>
    </source>
</evidence>
<gene>
    <name evidence="7" type="ORF">AURDEDRAFT_174660</name>
</gene>
<dbReference type="PANTHER" id="PTHR12978">
    <property type="entry name" value="HISTIDINE TRIAD HIT PROTEIN MEMBER"/>
    <property type="match status" value="1"/>
</dbReference>
<evidence type="ECO:0000256" key="4">
    <source>
        <dbReference type="ARBA" id="ARBA00022553"/>
    </source>
</evidence>
<feature type="binding site" evidence="6">
    <location>
        <position position="144"/>
    </location>
    <ligand>
        <name>substrate</name>
    </ligand>
</feature>
<dbReference type="Proteomes" id="UP000006514">
    <property type="component" value="Unassembled WGS sequence"/>
</dbReference>
<dbReference type="KEGG" id="adl:AURDEDRAFT_174660"/>
<dbReference type="eggNOG" id="KOG3969">
    <property type="taxonomic scope" value="Eukaryota"/>
</dbReference>
<dbReference type="FunCoup" id="J0LFR3">
    <property type="interactions" value="51"/>
</dbReference>
<dbReference type="OrthoDB" id="10264956at2759"/>
<evidence type="ECO:0000256" key="5">
    <source>
        <dbReference type="PIRSR" id="PIRSR028973-1"/>
    </source>
</evidence>
<dbReference type="Pfam" id="PF05652">
    <property type="entry name" value="DcpS"/>
    <property type="match status" value="1"/>
</dbReference>
<dbReference type="OMA" id="HVHINPI"/>
<feature type="binding site" evidence="6">
    <location>
        <position position="176"/>
    </location>
    <ligand>
        <name>substrate</name>
    </ligand>
</feature>
<proteinExistence type="inferred from homology"/>
<dbReference type="AlphaFoldDB" id="J0LFR3"/>
<dbReference type="PROSITE" id="PS00892">
    <property type="entry name" value="HIT_1"/>
    <property type="match status" value="1"/>
</dbReference>
<dbReference type="GO" id="GO:0016787">
    <property type="term" value="F:hydrolase activity"/>
    <property type="evidence" value="ECO:0007669"/>
    <property type="project" value="InterPro"/>
</dbReference>
<dbReference type="InterPro" id="IPR019808">
    <property type="entry name" value="Histidine_triad_CS"/>
</dbReference>
<accession>J0LFR3</accession>
<keyword evidence="8" id="KW-1185">Reference proteome</keyword>
<protein>
    <submittedName>
        <fullName evidence="7">mRNA decapping enzyme</fullName>
    </submittedName>
</protein>
<keyword evidence="3" id="KW-0963">Cytoplasm</keyword>
<feature type="binding site" evidence="6">
    <location>
        <position position="154"/>
    </location>
    <ligand>
        <name>substrate</name>
    </ligand>
</feature>
<evidence type="ECO:0000256" key="1">
    <source>
        <dbReference type="ARBA" id="ARBA00004496"/>
    </source>
</evidence>
<feature type="binding site" evidence="6">
    <location>
        <begin position="242"/>
        <end position="253"/>
    </location>
    <ligand>
        <name>substrate</name>
    </ligand>
</feature>
<dbReference type="SUPFAM" id="SSF102860">
    <property type="entry name" value="mRNA decapping enzyme DcpS N-terminal domain"/>
    <property type="match status" value="1"/>
</dbReference>
<dbReference type="GO" id="GO:0005634">
    <property type="term" value="C:nucleus"/>
    <property type="evidence" value="ECO:0007669"/>
    <property type="project" value="TreeGrafter"/>
</dbReference>
<feature type="binding site" evidence="6">
    <location>
        <position position="178"/>
    </location>
    <ligand>
        <name>substrate</name>
    </ligand>
</feature>
<comment type="similarity">
    <text evidence="2">Belongs to the HIT family.</text>
</comment>
<dbReference type="InterPro" id="IPR036265">
    <property type="entry name" value="HIT-like_sf"/>
</dbReference>
<dbReference type="GO" id="GO:0000340">
    <property type="term" value="F:RNA 7-methylguanosine cap binding"/>
    <property type="evidence" value="ECO:0007669"/>
    <property type="project" value="TreeGrafter"/>
</dbReference>
<dbReference type="Gene3D" id="3.30.428.10">
    <property type="entry name" value="HIT-like"/>
    <property type="match status" value="1"/>
</dbReference>
<dbReference type="PIRSF" id="PIRSF028973">
    <property type="entry name" value="Scavenger_mRNA_decap_enz"/>
    <property type="match status" value="1"/>
</dbReference>